<dbReference type="AlphaFoldDB" id="A0A832A4Q2"/>
<evidence type="ECO:0000313" key="2">
    <source>
        <dbReference type="EMBL" id="HFK96185.1"/>
    </source>
</evidence>
<proteinExistence type="predicted"/>
<keyword evidence="1" id="KW-0408">Iron</keyword>
<sequence length="124" mass="13790">MRVPRVWSSRVKRIPPQSQLVGVKSRRDGDHVRLHAGEVLFHHLSVFRPVFGLRVQYGRVALVPQDVHGAVPIMKVEVQVVEVIGVRLLGRLPRGANATDLVLRIAQALLDRGGVHPRLLSPRG</sequence>
<name>A0A832A4Q2_9BACT</name>
<reference evidence="2" key="1">
    <citation type="journal article" date="2020" name="mSystems">
        <title>Genome- and Community-Level Interaction Insights into Carbon Utilization and Element Cycling Functions of Hydrothermarchaeota in Hydrothermal Sediment.</title>
        <authorList>
            <person name="Zhou Z."/>
            <person name="Liu Y."/>
            <person name="Xu W."/>
            <person name="Pan J."/>
            <person name="Luo Z.H."/>
            <person name="Li M."/>
        </authorList>
    </citation>
    <scope>NUCLEOTIDE SEQUENCE [LARGE SCALE GENOMIC DNA]</scope>
    <source>
        <strain evidence="2">SpSt-456</strain>
    </source>
</reference>
<dbReference type="InterPro" id="IPR015931">
    <property type="entry name" value="Acnase/IPM_dHydase_lsu_aba_1/3"/>
</dbReference>
<protein>
    <submittedName>
        <fullName evidence="2">Uncharacterized protein</fullName>
    </submittedName>
</protein>
<dbReference type="InterPro" id="IPR036008">
    <property type="entry name" value="Aconitase_4Fe-4S_dom"/>
</dbReference>
<dbReference type="EMBL" id="DSTK01000010">
    <property type="protein sequence ID" value="HFK96185.1"/>
    <property type="molecule type" value="Genomic_DNA"/>
</dbReference>
<organism evidence="2">
    <name type="scientific">Desulfacinum infernum</name>
    <dbReference type="NCBI Taxonomy" id="35837"/>
    <lineage>
        <taxon>Bacteria</taxon>
        <taxon>Pseudomonadati</taxon>
        <taxon>Thermodesulfobacteriota</taxon>
        <taxon>Syntrophobacteria</taxon>
        <taxon>Syntrophobacterales</taxon>
        <taxon>Syntrophobacteraceae</taxon>
        <taxon>Desulfacinum</taxon>
    </lineage>
</organism>
<evidence type="ECO:0000256" key="1">
    <source>
        <dbReference type="ARBA" id="ARBA00023004"/>
    </source>
</evidence>
<gene>
    <name evidence="2" type="ORF">ENS06_02540</name>
</gene>
<comment type="caution">
    <text evidence="2">The sequence shown here is derived from an EMBL/GenBank/DDBJ whole genome shotgun (WGS) entry which is preliminary data.</text>
</comment>
<accession>A0A832A4Q2</accession>
<dbReference type="SUPFAM" id="SSF53732">
    <property type="entry name" value="Aconitase iron-sulfur domain"/>
    <property type="match status" value="1"/>
</dbReference>
<dbReference type="Gene3D" id="3.30.499.10">
    <property type="entry name" value="Aconitase, domain 3"/>
    <property type="match status" value="1"/>
</dbReference>